<protein>
    <submittedName>
        <fullName evidence="1">Uncharacterized protein</fullName>
    </submittedName>
</protein>
<dbReference type="Proteomes" id="UP000003947">
    <property type="component" value="Unassembled WGS sequence"/>
</dbReference>
<dbReference type="STRING" id="864069.MicloDRAFT_00012550"/>
<dbReference type="RefSeq" id="WP_009490021.1">
    <property type="nucleotide sequence ID" value="NZ_CP141050.1"/>
</dbReference>
<dbReference type="EMBL" id="JH660640">
    <property type="protein sequence ID" value="EIM29934.1"/>
    <property type="molecule type" value="Genomic_DNA"/>
</dbReference>
<proteinExistence type="predicted"/>
<evidence type="ECO:0000313" key="1">
    <source>
        <dbReference type="EMBL" id="EIM29934.1"/>
    </source>
</evidence>
<name>I4Z142_9HYPH</name>
<organism evidence="1 2">
    <name type="scientific">Microvirga lotononidis</name>
    <dbReference type="NCBI Taxonomy" id="864069"/>
    <lineage>
        <taxon>Bacteria</taxon>
        <taxon>Pseudomonadati</taxon>
        <taxon>Pseudomonadota</taxon>
        <taxon>Alphaproteobacteria</taxon>
        <taxon>Hyphomicrobiales</taxon>
        <taxon>Methylobacteriaceae</taxon>
        <taxon>Microvirga</taxon>
    </lineage>
</organism>
<dbReference type="OrthoDB" id="8021381at2"/>
<sequence length="69" mass="7776">MSDAKLTQQSEALEHCGYQIRLIQSGSEWMAFVARPKQRPTLIMAPDREAVTAKAKEWIAAQLTSTNDR</sequence>
<keyword evidence="2" id="KW-1185">Reference proteome</keyword>
<gene>
    <name evidence="1" type="ORF">MicloDRAFT_00012550</name>
</gene>
<dbReference type="PATRIC" id="fig|864069.3.peg.1392"/>
<evidence type="ECO:0000313" key="2">
    <source>
        <dbReference type="Proteomes" id="UP000003947"/>
    </source>
</evidence>
<reference evidence="1 2" key="1">
    <citation type="submission" date="2012-02" db="EMBL/GenBank/DDBJ databases">
        <title>Improved High-Quality Draft sequence of Microvirga sp. WSM3557.</title>
        <authorList>
            <consortium name="US DOE Joint Genome Institute"/>
            <person name="Lucas S."/>
            <person name="Han J."/>
            <person name="Lapidus A."/>
            <person name="Cheng J.-F."/>
            <person name="Goodwin L."/>
            <person name="Pitluck S."/>
            <person name="Peters L."/>
            <person name="Zhang X."/>
            <person name="Detter J.C."/>
            <person name="Han C."/>
            <person name="Tapia R."/>
            <person name="Land M."/>
            <person name="Hauser L."/>
            <person name="Kyrpides N."/>
            <person name="Ivanova N."/>
            <person name="Pagani I."/>
            <person name="Brau L."/>
            <person name="Yates R."/>
            <person name="O'Hara G."/>
            <person name="Rui T."/>
            <person name="Howieson J."/>
            <person name="Reeve W."/>
            <person name="Woyke T."/>
        </authorList>
    </citation>
    <scope>NUCLEOTIDE SEQUENCE [LARGE SCALE GENOMIC DNA]</scope>
    <source>
        <strain evidence="1 2">WSM3557</strain>
    </source>
</reference>
<dbReference type="AlphaFoldDB" id="I4Z142"/>
<accession>I4Z142</accession>
<dbReference type="HOGENOM" id="CLU_2753356_0_0_5"/>